<dbReference type="PANTHER" id="PTHR42933">
    <property type="entry name" value="SLR6095 PROTEIN"/>
    <property type="match status" value="1"/>
</dbReference>
<dbReference type="InterPro" id="IPR003356">
    <property type="entry name" value="DNA_methylase_A-5"/>
</dbReference>
<keyword evidence="3 10" id="KW-0489">Methyltransferase</keyword>
<sequence length="476" mass="54439">MLDEKQDILGKAYKIFLSRAGSAESKNIILTPDHIKELMIKLARLNVNDVVIDTCMGTGGFLMEAMEKLINLSQEDEDKISHIKEKQLIGFEIDSVLFSLSCSNMFLHGDGRSNLLFRSSLLDNNSQIANNYDSILLEYIKTLKPTKCIINPPYEKNQSIKFTWQALNFLEQNGKLIIIMPTPTLSKNKDGLLGDILKMAKLDFVIKMPLNLFSEQKRIVNTSIFGFTKTPHHEDDDVIFYNLSDDGFISVQHKGRLDKNNQWNDIENSILDHINNMKESLGVCERRKIYNNGVLNPSGYQSKRNSDYQLISISELFDIVNGSLASEKSNDSGKYDFITASEEWKKHDEFTHDCEAIIYAAKASGSLGRTHYVNGKFISSNLCYILISKNNPKYPINVEFYNYYLSAIREQIVNDLADGTSKLTIDKNSLKNYLIEYIPLHIQDEYVRKHVERYKKAIEELNNAKKSMAYDLLSIL</sequence>
<dbReference type="EC" id="2.1.1.72" evidence="2"/>
<protein>
    <recommendedName>
        <fullName evidence="2">site-specific DNA-methyltransferase (adenine-specific)</fullName>
        <ecNumber evidence="2">2.1.1.72</ecNumber>
    </recommendedName>
</protein>
<dbReference type="REBASE" id="707391">
    <property type="entry name" value="S.GpaZ44ORF12035P"/>
</dbReference>
<keyword evidence="7" id="KW-0238">DNA-binding</keyword>
<proteinExistence type="inferred from homology"/>
<evidence type="ECO:0000256" key="1">
    <source>
        <dbReference type="ARBA" id="ARBA00006594"/>
    </source>
</evidence>
<name>A0AAJ6AEC2_GLAPU</name>
<keyword evidence="5" id="KW-0949">S-adenosyl-L-methionine</keyword>
<accession>A0AAJ6AEC2</accession>
<evidence type="ECO:0000313" key="10">
    <source>
        <dbReference type="EMBL" id="WGE09917.1"/>
    </source>
</evidence>
<dbReference type="Proteomes" id="UP001222296">
    <property type="component" value="Chromosome"/>
</dbReference>
<feature type="domain" description="DNA methylase adenine-specific" evidence="9">
    <location>
        <begin position="5"/>
        <end position="284"/>
    </location>
</feature>
<gene>
    <name evidence="10" type="ORF">QBL01_12035</name>
</gene>
<reference evidence="10" key="1">
    <citation type="submission" date="2023-04" db="EMBL/GenBank/DDBJ databases">
        <title>Molecular characterization of the Integrative and Conjugative elements harboring multidrug-resistance gene from Glaesserella (Haemophilus) parasuis.</title>
        <authorList>
            <person name="Che Y."/>
            <person name="Zhou L."/>
        </authorList>
    </citation>
    <scope>NUCLEOTIDE SEQUENCE</scope>
    <source>
        <strain evidence="10">Z44</strain>
    </source>
</reference>
<evidence type="ECO:0000256" key="4">
    <source>
        <dbReference type="ARBA" id="ARBA00022679"/>
    </source>
</evidence>
<dbReference type="Gene3D" id="3.40.50.150">
    <property type="entry name" value="Vaccinia Virus protein VP39"/>
    <property type="match status" value="1"/>
</dbReference>
<comment type="catalytic activity">
    <reaction evidence="8">
        <text>a 2'-deoxyadenosine in DNA + S-adenosyl-L-methionine = an N(6)-methyl-2'-deoxyadenosine in DNA + S-adenosyl-L-homocysteine + H(+)</text>
        <dbReference type="Rhea" id="RHEA:15197"/>
        <dbReference type="Rhea" id="RHEA-COMP:12418"/>
        <dbReference type="Rhea" id="RHEA-COMP:12419"/>
        <dbReference type="ChEBI" id="CHEBI:15378"/>
        <dbReference type="ChEBI" id="CHEBI:57856"/>
        <dbReference type="ChEBI" id="CHEBI:59789"/>
        <dbReference type="ChEBI" id="CHEBI:90615"/>
        <dbReference type="ChEBI" id="CHEBI:90616"/>
        <dbReference type="EC" id="2.1.1.72"/>
    </reaction>
</comment>
<evidence type="ECO:0000256" key="6">
    <source>
        <dbReference type="ARBA" id="ARBA00022747"/>
    </source>
</evidence>
<dbReference type="Pfam" id="PF02384">
    <property type="entry name" value="N6_Mtase"/>
    <property type="match status" value="1"/>
</dbReference>
<dbReference type="GO" id="GO:0009307">
    <property type="term" value="P:DNA restriction-modification system"/>
    <property type="evidence" value="ECO:0007669"/>
    <property type="project" value="UniProtKB-KW"/>
</dbReference>
<dbReference type="AlphaFoldDB" id="A0AAJ6AEC2"/>
<dbReference type="SUPFAM" id="SSF116734">
    <property type="entry name" value="DNA methylase specificity domain"/>
    <property type="match status" value="1"/>
</dbReference>
<dbReference type="RefSeq" id="WP_279378484.1">
    <property type="nucleotide sequence ID" value="NZ_CP121769.1"/>
</dbReference>
<dbReference type="GO" id="GO:0032259">
    <property type="term" value="P:methylation"/>
    <property type="evidence" value="ECO:0007669"/>
    <property type="project" value="UniProtKB-KW"/>
</dbReference>
<evidence type="ECO:0000256" key="2">
    <source>
        <dbReference type="ARBA" id="ARBA00011900"/>
    </source>
</evidence>
<dbReference type="PRINTS" id="PR00507">
    <property type="entry name" value="N12N6MTFRASE"/>
</dbReference>
<dbReference type="PANTHER" id="PTHR42933:SF1">
    <property type="entry name" value="SITE-SPECIFIC DNA-METHYLTRANSFERASE (ADENINE-SPECIFIC)"/>
    <property type="match status" value="1"/>
</dbReference>
<keyword evidence="6" id="KW-0680">Restriction system</keyword>
<keyword evidence="4" id="KW-0808">Transferase</keyword>
<evidence type="ECO:0000256" key="3">
    <source>
        <dbReference type="ARBA" id="ARBA00022603"/>
    </source>
</evidence>
<dbReference type="GO" id="GO:0008170">
    <property type="term" value="F:N-methyltransferase activity"/>
    <property type="evidence" value="ECO:0007669"/>
    <property type="project" value="InterPro"/>
</dbReference>
<organism evidence="10 11">
    <name type="scientific">Glaesserella parasuis</name>
    <name type="common">Haemophilus parasuis</name>
    <dbReference type="NCBI Taxonomy" id="738"/>
    <lineage>
        <taxon>Bacteria</taxon>
        <taxon>Pseudomonadati</taxon>
        <taxon>Pseudomonadota</taxon>
        <taxon>Gammaproteobacteria</taxon>
        <taxon>Pasteurellales</taxon>
        <taxon>Pasteurellaceae</taxon>
        <taxon>Glaesserella</taxon>
    </lineage>
</organism>
<evidence type="ECO:0000256" key="8">
    <source>
        <dbReference type="ARBA" id="ARBA00047942"/>
    </source>
</evidence>
<dbReference type="SUPFAM" id="SSF53335">
    <property type="entry name" value="S-adenosyl-L-methionine-dependent methyltransferases"/>
    <property type="match status" value="1"/>
</dbReference>
<dbReference type="InterPro" id="IPR044946">
    <property type="entry name" value="Restrct_endonuc_typeI_TRD_sf"/>
</dbReference>
<dbReference type="EMBL" id="CP121769">
    <property type="protein sequence ID" value="WGE09917.1"/>
    <property type="molecule type" value="Genomic_DNA"/>
</dbReference>
<dbReference type="InterPro" id="IPR029063">
    <property type="entry name" value="SAM-dependent_MTases_sf"/>
</dbReference>
<dbReference type="InterPro" id="IPR051537">
    <property type="entry name" value="DNA_Adenine_Mtase"/>
</dbReference>
<dbReference type="GO" id="GO:0003677">
    <property type="term" value="F:DNA binding"/>
    <property type="evidence" value="ECO:0007669"/>
    <property type="project" value="UniProtKB-KW"/>
</dbReference>
<evidence type="ECO:0000256" key="7">
    <source>
        <dbReference type="ARBA" id="ARBA00023125"/>
    </source>
</evidence>
<comment type="similarity">
    <text evidence="1">Belongs to the N(4)/N(6)-methyltransferase family.</text>
</comment>
<evidence type="ECO:0000256" key="5">
    <source>
        <dbReference type="ARBA" id="ARBA00022691"/>
    </source>
</evidence>
<dbReference type="GO" id="GO:0009007">
    <property type="term" value="F:site-specific DNA-methyltransferase (adenine-specific) activity"/>
    <property type="evidence" value="ECO:0007669"/>
    <property type="project" value="UniProtKB-EC"/>
</dbReference>
<evidence type="ECO:0000313" key="11">
    <source>
        <dbReference type="Proteomes" id="UP001222296"/>
    </source>
</evidence>
<evidence type="ECO:0000259" key="9">
    <source>
        <dbReference type="Pfam" id="PF02384"/>
    </source>
</evidence>
<dbReference type="Gene3D" id="3.90.220.20">
    <property type="entry name" value="DNA methylase specificity domains"/>
    <property type="match status" value="1"/>
</dbReference>